<accession>A0A510WN16</accession>
<proteinExistence type="predicted"/>
<evidence type="ECO:0000259" key="3">
    <source>
        <dbReference type="Pfam" id="PF21497"/>
    </source>
</evidence>
<protein>
    <recommendedName>
        <fullName evidence="3">Conjugal transfer protein-like C-terminal domain-containing protein</fullName>
    </recommendedName>
</protein>
<dbReference type="Proteomes" id="UP000321361">
    <property type="component" value="Unassembled WGS sequence"/>
</dbReference>
<dbReference type="OrthoDB" id="2215986at2"/>
<comment type="caution">
    <text evidence="4">The sequence shown here is derived from an EMBL/GenBank/DDBJ whole genome shotgun (WGS) entry which is preliminary data.</text>
</comment>
<feature type="compositionally biased region" description="Basic and acidic residues" evidence="1">
    <location>
        <begin position="127"/>
        <end position="157"/>
    </location>
</feature>
<feature type="region of interest" description="Disordered" evidence="1">
    <location>
        <begin position="111"/>
        <end position="161"/>
    </location>
</feature>
<evidence type="ECO:0000313" key="5">
    <source>
        <dbReference type="Proteomes" id="UP000321361"/>
    </source>
</evidence>
<reference evidence="4 5" key="1">
    <citation type="submission" date="2019-07" db="EMBL/GenBank/DDBJ databases">
        <title>Whole genome shotgun sequence of Enterococcus thailandicus NBRC 101867.</title>
        <authorList>
            <person name="Hosoyama A."/>
            <person name="Uohara A."/>
            <person name="Ohji S."/>
            <person name="Ichikawa N."/>
        </authorList>
    </citation>
    <scope>NUCLEOTIDE SEQUENCE [LARGE SCALE GENOMIC DNA]</scope>
    <source>
        <strain evidence="4 5">NBRC 101867</strain>
    </source>
</reference>
<evidence type="ECO:0000256" key="1">
    <source>
        <dbReference type="SAM" id="MobiDB-lite"/>
    </source>
</evidence>
<evidence type="ECO:0000256" key="2">
    <source>
        <dbReference type="SAM" id="Phobius"/>
    </source>
</evidence>
<dbReference type="Gene3D" id="3.10.450.540">
    <property type="match status" value="1"/>
</dbReference>
<sequence>MSYYFEIRIILPEEENQFLNRKLSKSELSEVTHYLQQKTSRGIPVKFRVGIFRVEDQTKIMSVTLNTKNTKETDVINLLLNRVTDQHVLIYLNEQTEPKINTQELNRQEIQKGLDSQQIQSSESIADEAKEPDLVSEKQRKEQSPEESQTKVKEKTLSKKTPKKNGTKFNLFVSILALFIVLLIGVSVIQQVQLQSVKKESESLKEQIERVEETDISQSKIDTFGRYFLTYYFSQEKNKENYQSSLRSYISEKVDIADWEALGKTLKSVNYYGSEQTKKGYSVEYLLNVTVEDRSKMQKITFEVEPTKNGFLVTNQPTLADFSFN</sequence>
<dbReference type="RefSeq" id="WP_071869435.1">
    <property type="nucleotide sequence ID" value="NZ_BJUG01000014.1"/>
</dbReference>
<keyword evidence="2" id="KW-1133">Transmembrane helix</keyword>
<feature type="compositionally biased region" description="Polar residues" evidence="1">
    <location>
        <begin position="114"/>
        <end position="124"/>
    </location>
</feature>
<keyword evidence="2" id="KW-0812">Transmembrane</keyword>
<keyword evidence="2" id="KW-0472">Membrane</keyword>
<dbReference type="EMBL" id="BJUG01000014">
    <property type="protein sequence ID" value="GEK37990.1"/>
    <property type="molecule type" value="Genomic_DNA"/>
</dbReference>
<evidence type="ECO:0000313" key="4">
    <source>
        <dbReference type="EMBL" id="GEK37990.1"/>
    </source>
</evidence>
<organism evidence="4 5">
    <name type="scientific">Enterococcus thailandicus</name>
    <dbReference type="NCBI Taxonomy" id="417368"/>
    <lineage>
        <taxon>Bacteria</taxon>
        <taxon>Bacillati</taxon>
        <taxon>Bacillota</taxon>
        <taxon>Bacilli</taxon>
        <taxon>Lactobacillales</taxon>
        <taxon>Enterococcaceae</taxon>
        <taxon>Enterococcus</taxon>
    </lineage>
</organism>
<dbReference type="Pfam" id="PF21497">
    <property type="entry name" value="TcpC-like_C"/>
    <property type="match status" value="1"/>
</dbReference>
<gene>
    <name evidence="4" type="ORF">ETH01_22770</name>
</gene>
<dbReference type="InterPro" id="IPR049464">
    <property type="entry name" value="TcpM-like_C"/>
</dbReference>
<feature type="transmembrane region" description="Helical" evidence="2">
    <location>
        <begin position="169"/>
        <end position="189"/>
    </location>
</feature>
<dbReference type="AlphaFoldDB" id="A0A510WN16"/>
<feature type="domain" description="Conjugal transfer protein-like C-terminal" evidence="3">
    <location>
        <begin position="217"/>
        <end position="325"/>
    </location>
</feature>
<dbReference type="CDD" id="cd16427">
    <property type="entry name" value="TraM-like"/>
    <property type="match status" value="1"/>
</dbReference>
<name>A0A510WN16_ENTTH</name>